<evidence type="ECO:0000256" key="4">
    <source>
        <dbReference type="ARBA" id="ARBA00023172"/>
    </source>
</evidence>
<dbReference type="InterPro" id="IPR010998">
    <property type="entry name" value="Integrase_recombinase_N"/>
</dbReference>
<gene>
    <name evidence="6" type="ORF">SAMN06265368_4793</name>
</gene>
<proteinExistence type="inferred from homology"/>
<evidence type="ECO:0000256" key="1">
    <source>
        <dbReference type="ARBA" id="ARBA00008857"/>
    </source>
</evidence>
<dbReference type="RefSeq" id="WP_097156052.1">
    <property type="nucleotide sequence ID" value="NZ_OBEL01000011.1"/>
</dbReference>
<dbReference type="PROSITE" id="PS51898">
    <property type="entry name" value="TYR_RECOMBINASE"/>
    <property type="match status" value="1"/>
</dbReference>
<dbReference type="Gene3D" id="1.10.443.10">
    <property type="entry name" value="Intergrase catalytic core"/>
    <property type="match status" value="1"/>
</dbReference>
<sequence>MPEYKLGTLRGRYVVQWREGGTRRRYRLFGTHEKESRKEALARLEQFKRESSLKADPTVAELWEAYSKEKTGRRVVDAMKSEWKVMETSFGHIKADKVSTDDCRKHIKQRREAGIKDGTIWTELGHLRTVLNWAKKHDIIRHAPPIERPPKPAPKDRFLTQAECQKLIDAAQTHHIKLAIILLLSTASRITALLELTWDRVDFEQGHINLKVDAEGPRKGRATVPMNAGARAALQHAKTGALSDYVIEWNGQPIKCIKTGFKKACKLAELEGVTPHTLRHTAAVHLAGAGIEMTKISQYLGHSNTSVTEKVYARYAPDHLRQEADILDFTSVRKVTG</sequence>
<dbReference type="InterPro" id="IPR050090">
    <property type="entry name" value="Tyrosine_recombinase_XerCD"/>
</dbReference>
<feature type="domain" description="Tyr recombinase" evidence="5">
    <location>
        <begin position="154"/>
        <end position="325"/>
    </location>
</feature>
<dbReference type="PANTHER" id="PTHR30349:SF64">
    <property type="entry name" value="PROPHAGE INTEGRASE INTD-RELATED"/>
    <property type="match status" value="1"/>
</dbReference>
<evidence type="ECO:0000256" key="2">
    <source>
        <dbReference type="ARBA" id="ARBA00022908"/>
    </source>
</evidence>
<evidence type="ECO:0000256" key="3">
    <source>
        <dbReference type="ARBA" id="ARBA00023125"/>
    </source>
</evidence>
<dbReference type="GO" id="GO:0015074">
    <property type="term" value="P:DNA integration"/>
    <property type="evidence" value="ECO:0007669"/>
    <property type="project" value="UniProtKB-KW"/>
</dbReference>
<reference evidence="6 7" key="1">
    <citation type="submission" date="2017-09" db="EMBL/GenBank/DDBJ databases">
        <authorList>
            <person name="Ehlers B."/>
            <person name="Leendertz F.H."/>
        </authorList>
    </citation>
    <scope>NUCLEOTIDE SEQUENCE [LARGE SCALE GENOMIC DNA]</scope>
    <source>
        <strain evidence="6 7">DSM 18289</strain>
    </source>
</reference>
<keyword evidence="4" id="KW-0233">DNA recombination</keyword>
<dbReference type="GO" id="GO:0003677">
    <property type="term" value="F:DNA binding"/>
    <property type="evidence" value="ECO:0007669"/>
    <property type="project" value="UniProtKB-KW"/>
</dbReference>
<dbReference type="InterPro" id="IPR013762">
    <property type="entry name" value="Integrase-like_cat_sf"/>
</dbReference>
<evidence type="ECO:0000259" key="5">
    <source>
        <dbReference type="PROSITE" id="PS51898"/>
    </source>
</evidence>
<dbReference type="InterPro" id="IPR011010">
    <property type="entry name" value="DNA_brk_join_enz"/>
</dbReference>
<name>A0A285PJS2_9HYPH</name>
<dbReference type="SUPFAM" id="SSF56349">
    <property type="entry name" value="DNA breaking-rejoining enzymes"/>
    <property type="match status" value="1"/>
</dbReference>
<evidence type="ECO:0000313" key="7">
    <source>
        <dbReference type="Proteomes" id="UP000219439"/>
    </source>
</evidence>
<keyword evidence="3" id="KW-0238">DNA-binding</keyword>
<keyword evidence="2" id="KW-0229">DNA integration</keyword>
<dbReference type="PANTHER" id="PTHR30349">
    <property type="entry name" value="PHAGE INTEGRASE-RELATED"/>
    <property type="match status" value="1"/>
</dbReference>
<dbReference type="CDD" id="cd00796">
    <property type="entry name" value="INT_Rci_Hp1_C"/>
    <property type="match status" value="1"/>
</dbReference>
<dbReference type="EMBL" id="OBEL01000011">
    <property type="protein sequence ID" value="SNZ21668.1"/>
    <property type="molecule type" value="Genomic_DNA"/>
</dbReference>
<dbReference type="AlphaFoldDB" id="A0A285PJS2"/>
<evidence type="ECO:0000313" key="6">
    <source>
        <dbReference type="EMBL" id="SNZ21668.1"/>
    </source>
</evidence>
<keyword evidence="7" id="KW-1185">Reference proteome</keyword>
<dbReference type="Proteomes" id="UP000219439">
    <property type="component" value="Unassembled WGS sequence"/>
</dbReference>
<comment type="similarity">
    <text evidence="1">Belongs to the 'phage' integrase family.</text>
</comment>
<accession>A0A285PJS2</accession>
<dbReference type="Gene3D" id="1.10.150.130">
    <property type="match status" value="1"/>
</dbReference>
<organism evidence="6 7">
    <name type="scientific">Cohaesibacter gelatinilyticus</name>
    <dbReference type="NCBI Taxonomy" id="372072"/>
    <lineage>
        <taxon>Bacteria</taxon>
        <taxon>Pseudomonadati</taxon>
        <taxon>Pseudomonadota</taxon>
        <taxon>Alphaproteobacteria</taxon>
        <taxon>Hyphomicrobiales</taxon>
        <taxon>Cohaesibacteraceae</taxon>
    </lineage>
</organism>
<dbReference type="InterPro" id="IPR002104">
    <property type="entry name" value="Integrase_catalytic"/>
</dbReference>
<dbReference type="Pfam" id="PF00589">
    <property type="entry name" value="Phage_integrase"/>
    <property type="match status" value="1"/>
</dbReference>
<dbReference type="GO" id="GO:0006310">
    <property type="term" value="P:DNA recombination"/>
    <property type="evidence" value="ECO:0007669"/>
    <property type="project" value="UniProtKB-KW"/>
</dbReference>
<protein>
    <submittedName>
        <fullName evidence="6">Site-specific recombinase XerD</fullName>
    </submittedName>
</protein>